<dbReference type="CDD" id="cd19076">
    <property type="entry name" value="AKR_AKR13A_13D"/>
    <property type="match status" value="1"/>
</dbReference>
<dbReference type="PANTHER" id="PTHR43625">
    <property type="entry name" value="AFLATOXIN B1 ALDEHYDE REDUCTASE"/>
    <property type="match status" value="1"/>
</dbReference>
<dbReference type="Pfam" id="PF00248">
    <property type="entry name" value="Aldo_ket_red"/>
    <property type="match status" value="1"/>
</dbReference>
<evidence type="ECO:0000313" key="3">
    <source>
        <dbReference type="EMBL" id="RKH67889.1"/>
    </source>
</evidence>
<reference evidence="4" key="1">
    <citation type="submission" date="2018-09" db="EMBL/GenBank/DDBJ databases">
        <authorList>
            <person name="Livingstone P.G."/>
            <person name="Whitworth D.E."/>
        </authorList>
    </citation>
    <scope>NUCLEOTIDE SEQUENCE [LARGE SCALE GENOMIC DNA]</scope>
    <source>
        <strain evidence="4">CA051B</strain>
    </source>
</reference>
<evidence type="ECO:0000256" key="1">
    <source>
        <dbReference type="ARBA" id="ARBA00023002"/>
    </source>
</evidence>
<dbReference type="InterPro" id="IPR050791">
    <property type="entry name" value="Aldo-Keto_reductase"/>
</dbReference>
<dbReference type="RefSeq" id="WP_120641744.1">
    <property type="nucleotide sequence ID" value="NZ_RAWB01000012.1"/>
</dbReference>
<evidence type="ECO:0000259" key="2">
    <source>
        <dbReference type="Pfam" id="PF00248"/>
    </source>
</evidence>
<dbReference type="PRINTS" id="PR00069">
    <property type="entry name" value="ALDKETRDTASE"/>
</dbReference>
<name>A0A3A8QGN5_9BACT</name>
<dbReference type="AlphaFoldDB" id="A0A3A8QGN5"/>
<sequence>MTDVRSTVSLGKLGSTSLPRVGLGCMGMSEFYGPSDDTENLRILALANELGYRHFDTSDMYGGGTNEELLGRFIKTVPRERVFLATKFGIVRDAAGGLARSVDNSPEYVRAACERSLKRLGVDHLDLYYVHRKDPSVPIEDTVGAMAELVKAGKVRHLGLSEVSVDTLRRAHKVHPIAALETEYSLLSRDPEAELLPTCKELGVAFVAYSPLSRGLLTTSLNASDVKQSGDVRQFMPRFAGENFQRNVALLEKLKEIAAERQCTPSQLALAWVLSRGEHIHIIPGTRREKYLRENFSAGALALSAAEVERITTAIDATQVAGTRYPEAAMKGIGR</sequence>
<dbReference type="SUPFAM" id="SSF51430">
    <property type="entry name" value="NAD(P)-linked oxidoreductase"/>
    <property type="match status" value="1"/>
</dbReference>
<dbReference type="EMBL" id="RAWB01000012">
    <property type="protein sequence ID" value="RKH67889.1"/>
    <property type="molecule type" value="Genomic_DNA"/>
</dbReference>
<proteinExistence type="predicted"/>
<dbReference type="InterPro" id="IPR020471">
    <property type="entry name" value="AKR"/>
</dbReference>
<dbReference type="Proteomes" id="UP000272888">
    <property type="component" value="Unassembled WGS sequence"/>
</dbReference>
<comment type="caution">
    <text evidence="3">The sequence shown here is derived from an EMBL/GenBank/DDBJ whole genome shotgun (WGS) entry which is preliminary data.</text>
</comment>
<dbReference type="GO" id="GO:0016491">
    <property type="term" value="F:oxidoreductase activity"/>
    <property type="evidence" value="ECO:0007669"/>
    <property type="project" value="UniProtKB-KW"/>
</dbReference>
<keyword evidence="1" id="KW-0560">Oxidoreductase</keyword>
<dbReference type="GO" id="GO:0005737">
    <property type="term" value="C:cytoplasm"/>
    <property type="evidence" value="ECO:0007669"/>
    <property type="project" value="TreeGrafter"/>
</dbReference>
<gene>
    <name evidence="3" type="ORF">D7V93_02120</name>
</gene>
<accession>A0A3A8QGN5</accession>
<organism evidence="3 4">
    <name type="scientific">Corallococcus llansteffanensis</name>
    <dbReference type="NCBI Taxonomy" id="2316731"/>
    <lineage>
        <taxon>Bacteria</taxon>
        <taxon>Pseudomonadati</taxon>
        <taxon>Myxococcota</taxon>
        <taxon>Myxococcia</taxon>
        <taxon>Myxococcales</taxon>
        <taxon>Cystobacterineae</taxon>
        <taxon>Myxococcaceae</taxon>
        <taxon>Corallococcus</taxon>
    </lineage>
</organism>
<feature type="domain" description="NADP-dependent oxidoreductase" evidence="2">
    <location>
        <begin position="21"/>
        <end position="314"/>
    </location>
</feature>
<evidence type="ECO:0000313" key="4">
    <source>
        <dbReference type="Proteomes" id="UP000272888"/>
    </source>
</evidence>
<dbReference type="Gene3D" id="3.20.20.100">
    <property type="entry name" value="NADP-dependent oxidoreductase domain"/>
    <property type="match status" value="1"/>
</dbReference>
<keyword evidence="4" id="KW-1185">Reference proteome</keyword>
<protein>
    <submittedName>
        <fullName evidence="3">Aldo/keto reductase</fullName>
    </submittedName>
</protein>
<dbReference type="InterPro" id="IPR036812">
    <property type="entry name" value="NAD(P)_OxRdtase_dom_sf"/>
</dbReference>
<dbReference type="PANTHER" id="PTHR43625:SF40">
    <property type="entry name" value="ALDO-KETO REDUCTASE YAKC [NADP(+)]"/>
    <property type="match status" value="1"/>
</dbReference>
<dbReference type="InterPro" id="IPR023210">
    <property type="entry name" value="NADP_OxRdtase_dom"/>
</dbReference>